<dbReference type="PANTHER" id="PTHR43625:SF40">
    <property type="entry name" value="ALDO-KETO REDUCTASE YAKC [NADP(+)]"/>
    <property type="match status" value="1"/>
</dbReference>
<dbReference type="OrthoDB" id="5328358at2"/>
<name>A0A017T2R0_9BACT</name>
<gene>
    <name evidence="3" type="ORF">CAP_6426</name>
</gene>
<dbReference type="AlphaFoldDB" id="A0A017T2R0"/>
<dbReference type="InterPro" id="IPR050791">
    <property type="entry name" value="Aldo-Keto_reductase"/>
</dbReference>
<dbReference type="Pfam" id="PF00248">
    <property type="entry name" value="Aldo_ket_red"/>
    <property type="match status" value="1"/>
</dbReference>
<proteinExistence type="predicted"/>
<evidence type="ECO:0000313" key="3">
    <source>
        <dbReference type="EMBL" id="EYF02846.1"/>
    </source>
</evidence>
<evidence type="ECO:0000313" key="4">
    <source>
        <dbReference type="Proteomes" id="UP000019678"/>
    </source>
</evidence>
<organism evidence="3 4">
    <name type="scientific">Chondromyces apiculatus DSM 436</name>
    <dbReference type="NCBI Taxonomy" id="1192034"/>
    <lineage>
        <taxon>Bacteria</taxon>
        <taxon>Pseudomonadati</taxon>
        <taxon>Myxococcota</taxon>
        <taxon>Polyangia</taxon>
        <taxon>Polyangiales</taxon>
        <taxon>Polyangiaceae</taxon>
        <taxon>Chondromyces</taxon>
    </lineage>
</organism>
<accession>A0A017T2R0</accession>
<protein>
    <submittedName>
        <fullName evidence="3">Oxidoreductase</fullName>
    </submittedName>
</protein>
<sequence>MQERKLGKDGPLVSVVGLGGMYMSIQGRPDEAQAIRTIHAALDAGMRFIDTADVYCLDHRDIGHNERLIAKALKGRGESVLVATKGGLVRPSGDWRRDGRPEHLAAACEASLKALEVEKIALYQLHAPDVNVPFAESVGAIARLREAGKVQRVGLSNVSVAQIEEALRIVPITSVQNRWNPQDRSPEKNGVLAACEKHGIAFLPYSPFGGASGARSLGSMKALAALAEKQGMSSHRLVLAWMIAKSPVVIPIPGARREESVRDSAAAGDVSLSNSDVAAIEATF</sequence>
<dbReference type="Proteomes" id="UP000019678">
    <property type="component" value="Unassembled WGS sequence"/>
</dbReference>
<dbReference type="PANTHER" id="PTHR43625">
    <property type="entry name" value="AFLATOXIN B1 ALDEHYDE REDUCTASE"/>
    <property type="match status" value="1"/>
</dbReference>
<comment type="caution">
    <text evidence="3">The sequence shown here is derived from an EMBL/GenBank/DDBJ whole genome shotgun (WGS) entry which is preliminary data.</text>
</comment>
<dbReference type="STRING" id="1192034.CAP_6426"/>
<dbReference type="Gene3D" id="3.20.20.100">
    <property type="entry name" value="NADP-dependent oxidoreductase domain"/>
    <property type="match status" value="1"/>
</dbReference>
<keyword evidence="4" id="KW-1185">Reference proteome</keyword>
<reference evidence="3 4" key="1">
    <citation type="submission" date="2013-05" db="EMBL/GenBank/DDBJ databases">
        <title>Genome assembly of Chondromyces apiculatus DSM 436.</title>
        <authorList>
            <person name="Sharma G."/>
            <person name="Khatri I."/>
            <person name="Kaur C."/>
            <person name="Mayilraj S."/>
            <person name="Subramanian S."/>
        </authorList>
    </citation>
    <scope>NUCLEOTIDE SEQUENCE [LARGE SCALE GENOMIC DNA]</scope>
    <source>
        <strain evidence="3 4">DSM 436</strain>
    </source>
</reference>
<keyword evidence="1" id="KW-0560">Oxidoreductase</keyword>
<dbReference type="InterPro" id="IPR036812">
    <property type="entry name" value="NAD(P)_OxRdtase_dom_sf"/>
</dbReference>
<dbReference type="GO" id="GO:0005737">
    <property type="term" value="C:cytoplasm"/>
    <property type="evidence" value="ECO:0007669"/>
    <property type="project" value="TreeGrafter"/>
</dbReference>
<dbReference type="SUPFAM" id="SSF51430">
    <property type="entry name" value="NAD(P)-linked oxidoreductase"/>
    <property type="match status" value="1"/>
</dbReference>
<dbReference type="CDD" id="cd19088">
    <property type="entry name" value="AKR_AKR13B1"/>
    <property type="match status" value="1"/>
</dbReference>
<feature type="domain" description="NADP-dependent oxidoreductase" evidence="2">
    <location>
        <begin position="16"/>
        <end position="282"/>
    </location>
</feature>
<dbReference type="InterPro" id="IPR023210">
    <property type="entry name" value="NADP_OxRdtase_dom"/>
</dbReference>
<dbReference type="GO" id="GO:0016491">
    <property type="term" value="F:oxidoreductase activity"/>
    <property type="evidence" value="ECO:0007669"/>
    <property type="project" value="UniProtKB-KW"/>
</dbReference>
<evidence type="ECO:0000259" key="2">
    <source>
        <dbReference type="Pfam" id="PF00248"/>
    </source>
</evidence>
<dbReference type="eggNOG" id="COG0667">
    <property type="taxonomic scope" value="Bacteria"/>
</dbReference>
<dbReference type="RefSeq" id="WP_044246984.1">
    <property type="nucleotide sequence ID" value="NZ_ASRX01000054.1"/>
</dbReference>
<dbReference type="EMBL" id="ASRX01000054">
    <property type="protein sequence ID" value="EYF02846.1"/>
    <property type="molecule type" value="Genomic_DNA"/>
</dbReference>
<evidence type="ECO:0000256" key="1">
    <source>
        <dbReference type="ARBA" id="ARBA00023002"/>
    </source>
</evidence>